<evidence type="ECO:0000313" key="2">
    <source>
        <dbReference type="Proteomes" id="UP000724584"/>
    </source>
</evidence>
<dbReference type="Proteomes" id="UP000724584">
    <property type="component" value="Unassembled WGS sequence"/>
</dbReference>
<gene>
    <name evidence="1" type="ORF">F5144DRAFT_23988</name>
</gene>
<keyword evidence="2" id="KW-1185">Reference proteome</keyword>
<protein>
    <submittedName>
        <fullName evidence="1">Uncharacterized protein</fullName>
    </submittedName>
</protein>
<name>A0ACB7PNE0_9PEZI</name>
<reference evidence="1 2" key="1">
    <citation type="journal article" date="2021" name="Nat. Commun.">
        <title>Genetic determinants of endophytism in the Arabidopsis root mycobiome.</title>
        <authorList>
            <person name="Mesny F."/>
            <person name="Miyauchi S."/>
            <person name="Thiergart T."/>
            <person name="Pickel B."/>
            <person name="Atanasova L."/>
            <person name="Karlsson M."/>
            <person name="Huettel B."/>
            <person name="Barry K.W."/>
            <person name="Haridas S."/>
            <person name="Chen C."/>
            <person name="Bauer D."/>
            <person name="Andreopoulos W."/>
            <person name="Pangilinan J."/>
            <person name="LaButti K."/>
            <person name="Riley R."/>
            <person name="Lipzen A."/>
            <person name="Clum A."/>
            <person name="Drula E."/>
            <person name="Henrissat B."/>
            <person name="Kohler A."/>
            <person name="Grigoriev I.V."/>
            <person name="Martin F.M."/>
            <person name="Hacquard S."/>
        </authorList>
    </citation>
    <scope>NUCLEOTIDE SEQUENCE [LARGE SCALE GENOMIC DNA]</scope>
    <source>
        <strain evidence="1 2">MPI-SDFR-AT-0079</strain>
    </source>
</reference>
<comment type="caution">
    <text evidence="1">The sequence shown here is derived from an EMBL/GenBank/DDBJ whole genome shotgun (WGS) entry which is preliminary data.</text>
</comment>
<dbReference type="EMBL" id="JAGIZQ010000001">
    <property type="protein sequence ID" value="KAH6649840.1"/>
    <property type="molecule type" value="Genomic_DNA"/>
</dbReference>
<accession>A0ACB7PNE0</accession>
<sequence length="224" mass="24053">MLPKLSSLLAIPALLAATAVAAPAIEVPAALVAREACPTATWWLAWSYSTTWRATTTVTNGWSSLGSVTSTKTEEETRTINTRTTIFSPATTTLPATTLSPTVTDGTTTYAWYTVTETVTSPGYAPTPLCQVTTVTHTIPSTTHVTYTYDLFYDTTWASTTGHVSTVTNIHFTTHTFTDTKAGTTVYATTITNPVTVTAVDITIATETKTIWDKGCQSYACQQQ</sequence>
<evidence type="ECO:0000313" key="1">
    <source>
        <dbReference type="EMBL" id="KAH6649840.1"/>
    </source>
</evidence>
<organism evidence="1 2">
    <name type="scientific">Chaetomium tenue</name>
    <dbReference type="NCBI Taxonomy" id="1854479"/>
    <lineage>
        <taxon>Eukaryota</taxon>
        <taxon>Fungi</taxon>
        <taxon>Dikarya</taxon>
        <taxon>Ascomycota</taxon>
        <taxon>Pezizomycotina</taxon>
        <taxon>Sordariomycetes</taxon>
        <taxon>Sordariomycetidae</taxon>
        <taxon>Sordariales</taxon>
        <taxon>Chaetomiaceae</taxon>
        <taxon>Chaetomium</taxon>
    </lineage>
</organism>
<proteinExistence type="predicted"/>